<dbReference type="OrthoDB" id="5987191at2759"/>
<comment type="similarity">
    <text evidence="2 8">Belongs to the TGF-beta family.</text>
</comment>
<dbReference type="CDD" id="cd13761">
    <property type="entry name" value="TGF_beta_BMP5_like"/>
    <property type="match status" value="1"/>
</dbReference>
<dbReference type="InterPro" id="IPR017948">
    <property type="entry name" value="TGFb_CS"/>
</dbReference>
<dbReference type="GO" id="GO:0005125">
    <property type="term" value="F:cytokine activity"/>
    <property type="evidence" value="ECO:0007669"/>
    <property type="project" value="TreeGrafter"/>
</dbReference>
<dbReference type="Pfam" id="PF00019">
    <property type="entry name" value="TGF_beta"/>
    <property type="match status" value="1"/>
</dbReference>
<dbReference type="PROSITE" id="PS00250">
    <property type="entry name" value="TGF_BETA_1"/>
    <property type="match status" value="1"/>
</dbReference>
<dbReference type="PANTHER" id="PTHR11848">
    <property type="entry name" value="TGF-BETA FAMILY"/>
    <property type="match status" value="1"/>
</dbReference>
<dbReference type="GO" id="GO:0008083">
    <property type="term" value="F:growth factor activity"/>
    <property type="evidence" value="ECO:0007669"/>
    <property type="project" value="UniProtKB-KW"/>
</dbReference>
<feature type="compositionally biased region" description="Polar residues" evidence="9">
    <location>
        <begin position="250"/>
        <end position="259"/>
    </location>
</feature>
<evidence type="ECO:0000313" key="12">
    <source>
        <dbReference type="Proteomes" id="UP000218231"/>
    </source>
</evidence>
<keyword evidence="6" id="KW-1015">Disulfide bond</keyword>
<dbReference type="SMART" id="SM00204">
    <property type="entry name" value="TGFB"/>
    <property type="match status" value="1"/>
</dbReference>
<dbReference type="EMBL" id="LIAE01007085">
    <property type="protein sequence ID" value="PAV82041.1"/>
    <property type="molecule type" value="Genomic_DNA"/>
</dbReference>
<keyword evidence="7" id="KW-0325">Glycoprotein</keyword>
<evidence type="ECO:0000256" key="3">
    <source>
        <dbReference type="ARBA" id="ARBA00022525"/>
    </source>
</evidence>
<evidence type="ECO:0000256" key="6">
    <source>
        <dbReference type="ARBA" id="ARBA00023157"/>
    </source>
</evidence>
<evidence type="ECO:0000256" key="1">
    <source>
        <dbReference type="ARBA" id="ARBA00004613"/>
    </source>
</evidence>
<dbReference type="Gene3D" id="2.10.90.10">
    <property type="entry name" value="Cystine-knot cytokines"/>
    <property type="match status" value="1"/>
</dbReference>
<dbReference type="InterPro" id="IPR001839">
    <property type="entry name" value="TGF-b_C"/>
</dbReference>
<feature type="domain" description="TGF-beta family profile" evidence="10">
    <location>
        <begin position="243"/>
        <end position="345"/>
    </location>
</feature>
<evidence type="ECO:0000259" key="10">
    <source>
        <dbReference type="PROSITE" id="PS51362"/>
    </source>
</evidence>
<dbReference type="FunFam" id="2.10.90.10:FF:000001">
    <property type="entry name" value="Bone morphogenetic protein 4"/>
    <property type="match status" value="1"/>
</dbReference>
<comment type="caution">
    <text evidence="11">The sequence shown here is derived from an EMBL/GenBank/DDBJ whole genome shotgun (WGS) entry which is preliminary data.</text>
</comment>
<keyword evidence="4" id="KW-0732">Signal</keyword>
<evidence type="ECO:0000256" key="8">
    <source>
        <dbReference type="RuleBase" id="RU000354"/>
    </source>
</evidence>
<evidence type="ECO:0000313" key="11">
    <source>
        <dbReference type="EMBL" id="PAV82041.1"/>
    </source>
</evidence>
<reference evidence="11 12" key="1">
    <citation type="journal article" date="2017" name="Curr. Biol.">
        <title>Genome architecture and evolution of a unichromosomal asexual nematode.</title>
        <authorList>
            <person name="Fradin H."/>
            <person name="Zegar C."/>
            <person name="Gutwein M."/>
            <person name="Lucas J."/>
            <person name="Kovtun M."/>
            <person name="Corcoran D."/>
            <person name="Baugh L.R."/>
            <person name="Kiontke K."/>
            <person name="Gunsalus K."/>
            <person name="Fitch D.H."/>
            <person name="Piano F."/>
        </authorList>
    </citation>
    <scope>NUCLEOTIDE SEQUENCE [LARGE SCALE GENOMIC DNA]</scope>
    <source>
        <strain evidence="11">PF1309</strain>
    </source>
</reference>
<organism evidence="11 12">
    <name type="scientific">Diploscapter pachys</name>
    <dbReference type="NCBI Taxonomy" id="2018661"/>
    <lineage>
        <taxon>Eukaryota</taxon>
        <taxon>Metazoa</taxon>
        <taxon>Ecdysozoa</taxon>
        <taxon>Nematoda</taxon>
        <taxon>Chromadorea</taxon>
        <taxon>Rhabditida</taxon>
        <taxon>Rhabditina</taxon>
        <taxon>Rhabditomorpha</taxon>
        <taxon>Rhabditoidea</taxon>
        <taxon>Rhabditidae</taxon>
        <taxon>Diploscapter</taxon>
    </lineage>
</organism>
<keyword evidence="3" id="KW-0964">Secreted</keyword>
<keyword evidence="12" id="KW-1185">Reference proteome</keyword>
<gene>
    <name evidence="11" type="ORF">WR25_08603</name>
</gene>
<dbReference type="Proteomes" id="UP000218231">
    <property type="component" value="Unassembled WGS sequence"/>
</dbReference>
<feature type="compositionally biased region" description="Polar residues" evidence="9">
    <location>
        <begin position="209"/>
        <end position="226"/>
    </location>
</feature>
<proteinExistence type="inferred from homology"/>
<protein>
    <recommendedName>
        <fullName evidence="10">TGF-beta family profile domain-containing protein</fullName>
    </recommendedName>
</protein>
<dbReference type="InterPro" id="IPR029034">
    <property type="entry name" value="Cystine-knot_cytokine"/>
</dbReference>
<dbReference type="GO" id="GO:0009948">
    <property type="term" value="P:anterior/posterior axis specification"/>
    <property type="evidence" value="ECO:0007669"/>
    <property type="project" value="TreeGrafter"/>
</dbReference>
<name>A0A2A2L6Z9_9BILA</name>
<dbReference type="STRING" id="2018661.A0A2A2L6Z9"/>
<dbReference type="SUPFAM" id="SSF57501">
    <property type="entry name" value="Cystine-knot cytokines"/>
    <property type="match status" value="1"/>
</dbReference>
<dbReference type="GO" id="GO:0005615">
    <property type="term" value="C:extracellular space"/>
    <property type="evidence" value="ECO:0007669"/>
    <property type="project" value="TreeGrafter"/>
</dbReference>
<keyword evidence="5 8" id="KW-0339">Growth factor</keyword>
<evidence type="ECO:0000256" key="4">
    <source>
        <dbReference type="ARBA" id="ARBA00022729"/>
    </source>
</evidence>
<dbReference type="InterPro" id="IPR015615">
    <property type="entry name" value="TGF-beta-rel"/>
</dbReference>
<evidence type="ECO:0000256" key="9">
    <source>
        <dbReference type="SAM" id="MobiDB-lite"/>
    </source>
</evidence>
<evidence type="ECO:0000256" key="5">
    <source>
        <dbReference type="ARBA" id="ARBA00023030"/>
    </source>
</evidence>
<feature type="compositionally biased region" description="Basic residues" evidence="9">
    <location>
        <begin position="239"/>
        <end position="249"/>
    </location>
</feature>
<feature type="region of interest" description="Disordered" evidence="9">
    <location>
        <begin position="200"/>
        <end position="259"/>
    </location>
</feature>
<comment type="subcellular location">
    <subcellularLocation>
        <location evidence="1">Secreted</location>
    </subcellularLocation>
</comment>
<evidence type="ECO:0000256" key="7">
    <source>
        <dbReference type="ARBA" id="ARBA00023180"/>
    </source>
</evidence>
<sequence length="345" mass="38305">MPLGIVLLRSSSNFPLLHLRPIAVSASFFSSLLLLCLLCRPLMVGSSMSPPIASSAPLHSFSPHELELIKRNFLSRLGLQRVPALASPSIHVPDHMWALYEKMQAAELQSDWIRHYYPKDRRLLASIGPDYNIHDRDWIDIDVSEAVRNLQQDQMTLLVTMPVGTTLSPSPSHSLSSLPYSRIHSAPLILFCETQEKIAKTRRKREATPNANEASTSRSGTGTETAQGGDRTNPEGGRKGKKQRKHQNRASHTGSQSDNLCSRRSLYVDFEELNWQDWIMAPKGYEAGECSGQCIHPLPGHLNATNHAIIQSLIHSLNPSQVPPPCCIPTQTAPLSILYMDVDNV</sequence>
<dbReference type="AlphaFoldDB" id="A0A2A2L6Z9"/>
<dbReference type="PANTHER" id="PTHR11848:SF310">
    <property type="entry name" value="PROTEIN 60A-RELATED"/>
    <property type="match status" value="1"/>
</dbReference>
<dbReference type="PROSITE" id="PS51362">
    <property type="entry name" value="TGF_BETA_2"/>
    <property type="match status" value="1"/>
</dbReference>
<evidence type="ECO:0000256" key="2">
    <source>
        <dbReference type="ARBA" id="ARBA00006656"/>
    </source>
</evidence>
<accession>A0A2A2L6Z9</accession>